<dbReference type="AlphaFoldDB" id="A0A8S3U9Z8"/>
<evidence type="ECO:0000256" key="1">
    <source>
        <dbReference type="SAM" id="SignalP"/>
    </source>
</evidence>
<sequence length="183" mass="20173">MSRLSILCIVFVLCFQGSSSQTPSWSSILEHTGDLSGNVGGLRTWPSGSNLGGYLHGDLRNPNIIDGGGIRGRYQTDRFHFGGDANVRFPYGRRPSYGVEAYGGVDFGRDRSWNVGGRGFARGQFGSTPNDYGFGVTLTKKFGRRRRSISCLVLCSKVCRRSARCQRRCLGRACANKKDVRTF</sequence>
<dbReference type="EMBL" id="CAJPWZ010002679">
    <property type="protein sequence ID" value="CAG2242608.1"/>
    <property type="molecule type" value="Genomic_DNA"/>
</dbReference>
<proteinExistence type="predicted"/>
<protein>
    <submittedName>
        <fullName evidence="2">Uncharacterized protein</fullName>
    </submittedName>
</protein>
<evidence type="ECO:0000313" key="3">
    <source>
        <dbReference type="Proteomes" id="UP000683360"/>
    </source>
</evidence>
<evidence type="ECO:0000313" key="2">
    <source>
        <dbReference type="EMBL" id="CAG2242608.1"/>
    </source>
</evidence>
<keyword evidence="1" id="KW-0732">Signal</keyword>
<feature type="chain" id="PRO_5035830834" evidence="1">
    <location>
        <begin position="21"/>
        <end position="183"/>
    </location>
</feature>
<dbReference type="Proteomes" id="UP000683360">
    <property type="component" value="Unassembled WGS sequence"/>
</dbReference>
<gene>
    <name evidence="2" type="ORF">MEDL_54750</name>
</gene>
<name>A0A8S3U9Z8_MYTED</name>
<organism evidence="2 3">
    <name type="scientific">Mytilus edulis</name>
    <name type="common">Blue mussel</name>
    <dbReference type="NCBI Taxonomy" id="6550"/>
    <lineage>
        <taxon>Eukaryota</taxon>
        <taxon>Metazoa</taxon>
        <taxon>Spiralia</taxon>
        <taxon>Lophotrochozoa</taxon>
        <taxon>Mollusca</taxon>
        <taxon>Bivalvia</taxon>
        <taxon>Autobranchia</taxon>
        <taxon>Pteriomorphia</taxon>
        <taxon>Mytilida</taxon>
        <taxon>Mytiloidea</taxon>
        <taxon>Mytilidae</taxon>
        <taxon>Mytilinae</taxon>
        <taxon>Mytilus</taxon>
    </lineage>
</organism>
<accession>A0A8S3U9Z8</accession>
<reference evidence="2" key="1">
    <citation type="submission" date="2021-03" db="EMBL/GenBank/DDBJ databases">
        <authorList>
            <person name="Bekaert M."/>
        </authorList>
    </citation>
    <scope>NUCLEOTIDE SEQUENCE</scope>
</reference>
<keyword evidence="3" id="KW-1185">Reference proteome</keyword>
<feature type="signal peptide" evidence="1">
    <location>
        <begin position="1"/>
        <end position="20"/>
    </location>
</feature>
<dbReference type="OrthoDB" id="6062401at2759"/>
<comment type="caution">
    <text evidence="2">The sequence shown here is derived from an EMBL/GenBank/DDBJ whole genome shotgun (WGS) entry which is preliminary data.</text>
</comment>